<dbReference type="SUPFAM" id="SSF69593">
    <property type="entry name" value="Glycerol-3-phosphate (1)-acyltransferase"/>
    <property type="match status" value="1"/>
</dbReference>
<proteinExistence type="predicted"/>
<dbReference type="CDD" id="cd07989">
    <property type="entry name" value="LPLAT_AGPAT-like"/>
    <property type="match status" value="1"/>
</dbReference>
<keyword evidence="5" id="KW-1185">Reference proteome</keyword>
<gene>
    <name evidence="4" type="ORF">FKZ61_04555</name>
</gene>
<dbReference type="InParanoid" id="A0A540VK27"/>
<dbReference type="PANTHER" id="PTHR10434">
    <property type="entry name" value="1-ACYL-SN-GLYCEROL-3-PHOSPHATE ACYLTRANSFERASE"/>
    <property type="match status" value="1"/>
</dbReference>
<accession>A0A540VK27</accession>
<evidence type="ECO:0000256" key="2">
    <source>
        <dbReference type="ARBA" id="ARBA00023315"/>
    </source>
</evidence>
<reference evidence="4 5" key="1">
    <citation type="submission" date="2019-06" db="EMBL/GenBank/DDBJ databases">
        <title>Genome sequence of Litorilinea aerophila BAA-2444.</title>
        <authorList>
            <person name="Maclea K.S."/>
            <person name="Maurais E.G."/>
            <person name="Iannazzi L.C."/>
        </authorList>
    </citation>
    <scope>NUCLEOTIDE SEQUENCE [LARGE SCALE GENOMIC DNA]</scope>
    <source>
        <strain evidence="4 5">ATCC BAA-2444</strain>
    </source>
</reference>
<dbReference type="OrthoDB" id="9803035at2"/>
<dbReference type="AlphaFoldDB" id="A0A540VK27"/>
<feature type="domain" description="Phospholipid/glycerol acyltransferase" evidence="3">
    <location>
        <begin position="20"/>
        <end position="141"/>
    </location>
</feature>
<organism evidence="4 5">
    <name type="scientific">Litorilinea aerophila</name>
    <dbReference type="NCBI Taxonomy" id="1204385"/>
    <lineage>
        <taxon>Bacteria</taxon>
        <taxon>Bacillati</taxon>
        <taxon>Chloroflexota</taxon>
        <taxon>Caldilineae</taxon>
        <taxon>Caldilineales</taxon>
        <taxon>Caldilineaceae</taxon>
        <taxon>Litorilinea</taxon>
    </lineage>
</organism>
<keyword evidence="2 4" id="KW-0012">Acyltransferase</keyword>
<evidence type="ECO:0000313" key="4">
    <source>
        <dbReference type="EMBL" id="TQE97076.1"/>
    </source>
</evidence>
<dbReference type="GO" id="GO:0003841">
    <property type="term" value="F:1-acylglycerol-3-phosphate O-acyltransferase activity"/>
    <property type="evidence" value="ECO:0007669"/>
    <property type="project" value="TreeGrafter"/>
</dbReference>
<evidence type="ECO:0000256" key="1">
    <source>
        <dbReference type="ARBA" id="ARBA00022679"/>
    </source>
</evidence>
<dbReference type="PANTHER" id="PTHR10434:SF11">
    <property type="entry name" value="1-ACYL-SN-GLYCEROL-3-PHOSPHATE ACYLTRANSFERASE"/>
    <property type="match status" value="1"/>
</dbReference>
<dbReference type="GO" id="GO:0006654">
    <property type="term" value="P:phosphatidic acid biosynthetic process"/>
    <property type="evidence" value="ECO:0007669"/>
    <property type="project" value="TreeGrafter"/>
</dbReference>
<dbReference type="SMART" id="SM00563">
    <property type="entry name" value="PlsC"/>
    <property type="match status" value="1"/>
</dbReference>
<protein>
    <submittedName>
        <fullName evidence="4">1-acyl-sn-glycerol-3-phosphate acyltransferase</fullName>
    </submittedName>
</protein>
<evidence type="ECO:0000313" key="5">
    <source>
        <dbReference type="Proteomes" id="UP000317371"/>
    </source>
</evidence>
<sequence length="195" mass="22070">MVIIGLNVRNKERLPLQGPAIVAPNHNSHLDTLTLLSLWPLSVLHRVRPVAAADYFLRNKALAWFSLNIMRILPIDRQRRDHRSDPLAPLCQALENQEILLIFPEGSRGMPEQLSRFKTGIARLVERNPSVPIIPVFMHGLGKALPRGDFLLVPFFADVIIGEPIYWQGSVQATMEAYQEAMLALSRQLEIPAWE</sequence>
<dbReference type="InterPro" id="IPR002123">
    <property type="entry name" value="Plipid/glycerol_acylTrfase"/>
</dbReference>
<dbReference type="EMBL" id="VIGC01000005">
    <property type="protein sequence ID" value="TQE97076.1"/>
    <property type="molecule type" value="Genomic_DNA"/>
</dbReference>
<evidence type="ECO:0000259" key="3">
    <source>
        <dbReference type="SMART" id="SM00563"/>
    </source>
</evidence>
<dbReference type="Pfam" id="PF01553">
    <property type="entry name" value="Acyltransferase"/>
    <property type="match status" value="1"/>
</dbReference>
<keyword evidence="1 4" id="KW-0808">Transferase</keyword>
<name>A0A540VK27_9CHLR</name>
<comment type="caution">
    <text evidence="4">The sequence shown here is derived from an EMBL/GenBank/DDBJ whole genome shotgun (WGS) entry which is preliminary data.</text>
</comment>
<dbReference type="Proteomes" id="UP000317371">
    <property type="component" value="Unassembled WGS sequence"/>
</dbReference>